<dbReference type="PANTHER" id="PTHR45947">
    <property type="entry name" value="SULFOQUINOVOSYL TRANSFERASE SQD2"/>
    <property type="match status" value="1"/>
</dbReference>
<evidence type="ECO:0000259" key="2">
    <source>
        <dbReference type="Pfam" id="PF13439"/>
    </source>
</evidence>
<dbReference type="RefSeq" id="WP_165942274.1">
    <property type="nucleotide sequence ID" value="NZ_BMME01000001.1"/>
</dbReference>
<dbReference type="PANTHER" id="PTHR45947:SF3">
    <property type="entry name" value="SULFOQUINOVOSYL TRANSFERASE SQD2"/>
    <property type="match status" value="1"/>
</dbReference>
<dbReference type="InterPro" id="IPR001296">
    <property type="entry name" value="Glyco_trans_1"/>
</dbReference>
<sequence length="368" mass="40568">MKVLHLTLSYHNGGRREAIAALAHGLQELGVRSHLGCLDEFGSGPDERALFDGNLCLARRSLFDLVARRRLASYCRQHAIDVVHTHDAASEAMAALAMPWGPPAMLMTFHRTRDIETARFRDRMRNALVSLRVGAVVAASEERRQHYIDRNYFSAGKVSCVPLGIDLDRFRPDPAARARSRRLAGVDEGTLLVGVVGHFGPEKGVDLAIGAFQTFLRRNPARDARLLVLGRGNARQESGIRSLIAPEFSDRIGVLGFQTDLEHWFPAFDVLLHGARNEAFGLVLAEAQACGVPVAAARVGGIPEVVIDQRTGCLAPVASVEALTEVLEDVVANEDRRLELASQAVVHARQQFSQRRYAQDYLQIYLRL</sequence>
<accession>A0ABQ2EHS0</accession>
<feature type="domain" description="Glycosyltransferase subfamily 4-like N-terminal" evidence="2">
    <location>
        <begin position="19"/>
        <end position="169"/>
    </location>
</feature>
<proteinExistence type="predicted"/>
<comment type="caution">
    <text evidence="3">The sequence shown here is derived from an EMBL/GenBank/DDBJ whole genome shotgun (WGS) entry which is preliminary data.</text>
</comment>
<dbReference type="Pfam" id="PF13439">
    <property type="entry name" value="Glyco_transf_4"/>
    <property type="match status" value="1"/>
</dbReference>
<gene>
    <name evidence="3" type="ORF">GCM10011394_18280</name>
</gene>
<dbReference type="CDD" id="cd03801">
    <property type="entry name" value="GT4_PimA-like"/>
    <property type="match status" value="1"/>
</dbReference>
<keyword evidence="4" id="KW-1185">Reference proteome</keyword>
<evidence type="ECO:0000313" key="3">
    <source>
        <dbReference type="EMBL" id="GGK09165.1"/>
    </source>
</evidence>
<dbReference type="Gene3D" id="3.40.50.2000">
    <property type="entry name" value="Glycogen Phosphorylase B"/>
    <property type="match status" value="2"/>
</dbReference>
<dbReference type="EMBL" id="BMME01000001">
    <property type="protein sequence ID" value="GGK09165.1"/>
    <property type="molecule type" value="Genomic_DNA"/>
</dbReference>
<reference evidence="4" key="1">
    <citation type="journal article" date="2019" name="Int. J. Syst. Evol. Microbiol.">
        <title>The Global Catalogue of Microorganisms (GCM) 10K type strain sequencing project: providing services to taxonomists for standard genome sequencing and annotation.</title>
        <authorList>
            <consortium name="The Broad Institute Genomics Platform"/>
            <consortium name="The Broad Institute Genome Sequencing Center for Infectious Disease"/>
            <person name="Wu L."/>
            <person name="Ma J."/>
        </authorList>
    </citation>
    <scope>NUCLEOTIDE SEQUENCE [LARGE SCALE GENOMIC DNA]</scope>
    <source>
        <strain evidence="4">CGMCC 1.8985</strain>
    </source>
</reference>
<evidence type="ECO:0008006" key="5">
    <source>
        <dbReference type="Google" id="ProtNLM"/>
    </source>
</evidence>
<organism evidence="3 4">
    <name type="scientific">Luteimonas terricola</name>
    <dbReference type="NCBI Taxonomy" id="645597"/>
    <lineage>
        <taxon>Bacteria</taxon>
        <taxon>Pseudomonadati</taxon>
        <taxon>Pseudomonadota</taxon>
        <taxon>Gammaproteobacteria</taxon>
        <taxon>Lysobacterales</taxon>
        <taxon>Lysobacteraceae</taxon>
        <taxon>Luteimonas</taxon>
    </lineage>
</organism>
<dbReference type="InterPro" id="IPR028098">
    <property type="entry name" value="Glyco_trans_4-like_N"/>
</dbReference>
<dbReference type="SUPFAM" id="SSF53756">
    <property type="entry name" value="UDP-Glycosyltransferase/glycogen phosphorylase"/>
    <property type="match status" value="1"/>
</dbReference>
<dbReference type="InterPro" id="IPR050194">
    <property type="entry name" value="Glycosyltransferase_grp1"/>
</dbReference>
<dbReference type="Pfam" id="PF00534">
    <property type="entry name" value="Glycos_transf_1"/>
    <property type="match status" value="1"/>
</dbReference>
<dbReference type="Proteomes" id="UP000599009">
    <property type="component" value="Unassembled WGS sequence"/>
</dbReference>
<name>A0ABQ2EHS0_9GAMM</name>
<evidence type="ECO:0000259" key="1">
    <source>
        <dbReference type="Pfam" id="PF00534"/>
    </source>
</evidence>
<protein>
    <recommendedName>
        <fullName evidence="5">Glycosyltransferase family 1 protein</fullName>
    </recommendedName>
</protein>
<evidence type="ECO:0000313" key="4">
    <source>
        <dbReference type="Proteomes" id="UP000599009"/>
    </source>
</evidence>
<feature type="domain" description="Glycosyl transferase family 1" evidence="1">
    <location>
        <begin position="184"/>
        <end position="344"/>
    </location>
</feature>